<reference evidence="1 2" key="1">
    <citation type="journal article" date="2010" name="BMC Genomics">
        <title>The complete genome of Zunongwangia profunda SM-A87 reveals its adaptation to the deep-sea environment and ecological role in sedimentary organic nitrogen degradation.</title>
        <authorList>
            <person name="Qin Q.L."/>
            <person name="Zhang X.Y."/>
            <person name="Wang X.M."/>
            <person name="Liu G.M."/>
            <person name="Chen X.L."/>
            <person name="Xie B.B."/>
            <person name="Dang H.Y."/>
            <person name="Zhou B.C."/>
            <person name="Yu J."/>
            <person name="Zhang Y.Z."/>
        </authorList>
    </citation>
    <scope>NUCLEOTIDE SEQUENCE [LARGE SCALE GENOMIC DNA]</scope>
    <source>
        <strain evidence="2">DSM 18752 / CCTCC AB 206139 / SM-A87</strain>
    </source>
</reference>
<evidence type="ECO:0000313" key="1">
    <source>
        <dbReference type="EMBL" id="ADF51447.1"/>
    </source>
</evidence>
<sequence>MNKRILVVVENIDVNKSSGAKANVALIKNLVLCGYKVLVLHYTLKQIEIEGVECVAIKEIRSSRNFIASRFERLLRYKFKIDIHEYLEKIWGFSFTLFNDRNSIIEAIKKIDFAPDLVFTLSQGGSFRPHHALLKLSEFHNKWVAYIHDPYPRSTYPRPYDWVEPGHKRKWEFMKDISKKAAFPAFPSKLLRNWMGSYFREYLEKGIIIPHQIDNSLIDSKSPNVKGWDPLNFNILHAGNLLGARDPSKLLNAFYQYLQKHPESTSECCLYFVGGINKYRTLFEKFRSKTKKIKFIDEALPFYTVYKMQQQASVNVILEAKSEVSPFLPGKFPHCVAADKPIFSLSPYYSEVKRLLGKEYPYWTEIDNEKEIFSFIQKCHSDWKKGNNQLNRPDLKEYLSEFYLKEILDKLMLSL</sequence>
<dbReference type="AlphaFoldDB" id="D5BIJ5"/>
<dbReference type="STRING" id="655815.ZPR_1102"/>
<dbReference type="Proteomes" id="UP000001654">
    <property type="component" value="Chromosome"/>
</dbReference>
<dbReference type="HOGENOM" id="CLU_663627_0_0_10"/>
<dbReference type="SUPFAM" id="SSF53756">
    <property type="entry name" value="UDP-Glycosyltransferase/glycogen phosphorylase"/>
    <property type="match status" value="1"/>
</dbReference>
<proteinExistence type="predicted"/>
<protein>
    <submittedName>
        <fullName evidence="1">UDP-Glycosyltransferase/glycogen phosphorylase</fullName>
    </submittedName>
</protein>
<organism evidence="1 2">
    <name type="scientific">Zunongwangia profunda (strain DSM 18752 / CCTCC AB 206139 / SM-A87)</name>
    <name type="common">Wangia profunda</name>
    <dbReference type="NCBI Taxonomy" id="655815"/>
    <lineage>
        <taxon>Bacteria</taxon>
        <taxon>Pseudomonadati</taxon>
        <taxon>Bacteroidota</taxon>
        <taxon>Flavobacteriia</taxon>
        <taxon>Flavobacteriales</taxon>
        <taxon>Flavobacteriaceae</taxon>
        <taxon>Zunongwangia</taxon>
    </lineage>
</organism>
<accession>D5BIJ5</accession>
<dbReference type="KEGG" id="zpr:ZPR_1102"/>
<gene>
    <name evidence="1" type="ordered locus">ZPR_1102</name>
</gene>
<name>D5BIJ5_ZUNPS</name>
<dbReference type="EMBL" id="CP001650">
    <property type="protein sequence ID" value="ADF51447.1"/>
    <property type="molecule type" value="Genomic_DNA"/>
</dbReference>
<dbReference type="GO" id="GO:0016740">
    <property type="term" value="F:transferase activity"/>
    <property type="evidence" value="ECO:0007669"/>
    <property type="project" value="UniProtKB-KW"/>
</dbReference>
<evidence type="ECO:0000313" key="2">
    <source>
        <dbReference type="Proteomes" id="UP000001654"/>
    </source>
</evidence>
<dbReference type="eggNOG" id="ENOG502Z92M">
    <property type="taxonomic scope" value="Bacteria"/>
</dbReference>
<keyword evidence="2" id="KW-1185">Reference proteome</keyword>
<dbReference type="OrthoDB" id="9794575at2"/>
<dbReference type="RefSeq" id="WP_013070599.1">
    <property type="nucleotide sequence ID" value="NC_014041.1"/>
</dbReference>